<feature type="transmembrane region" description="Helical" evidence="2">
    <location>
        <begin position="43"/>
        <end position="63"/>
    </location>
</feature>
<gene>
    <name evidence="3" type="ORF">BO88DRAFT_406930</name>
</gene>
<keyword evidence="2" id="KW-0472">Membrane</keyword>
<name>A0A319CDL6_ASPVC</name>
<dbReference type="GeneID" id="37211879"/>
<feature type="region of interest" description="Disordered" evidence="1">
    <location>
        <begin position="63"/>
        <end position="84"/>
    </location>
</feature>
<evidence type="ECO:0000256" key="2">
    <source>
        <dbReference type="SAM" id="Phobius"/>
    </source>
</evidence>
<evidence type="ECO:0000256" key="1">
    <source>
        <dbReference type="SAM" id="MobiDB-lite"/>
    </source>
</evidence>
<dbReference type="Proteomes" id="UP000248405">
    <property type="component" value="Unassembled WGS sequence"/>
</dbReference>
<reference evidence="3" key="1">
    <citation type="submission" date="2016-12" db="EMBL/GenBank/DDBJ databases">
        <title>The genomes of Aspergillus section Nigri reveals drivers in fungal speciation.</title>
        <authorList>
            <consortium name="DOE Joint Genome Institute"/>
            <person name="Vesth T.C."/>
            <person name="Nybo J."/>
            <person name="Theobald S."/>
            <person name="Brandl J."/>
            <person name="Frisvad J.C."/>
            <person name="Nielsen K.F."/>
            <person name="Lyhne E.K."/>
            <person name="Kogle M.E."/>
            <person name="Kuo A."/>
            <person name="Riley R."/>
            <person name="Clum A."/>
            <person name="Nolan M."/>
            <person name="Lipzen A."/>
            <person name="Salamov A."/>
            <person name="Henrissat B."/>
            <person name="Wiebenga A."/>
            <person name="De Vries R.P."/>
            <person name="Grigoriev I.V."/>
            <person name="Mortensen U.H."/>
            <person name="Andersen M.R."/>
            <person name="Baker S.E."/>
        </authorList>
    </citation>
    <scope>NUCLEOTIDE SEQUENCE [LARGE SCALE GENOMIC DNA]</scope>
    <source>
        <strain evidence="3">CBS 113365</strain>
    </source>
</reference>
<dbReference type="AlphaFoldDB" id="A0A319CDL6"/>
<sequence length="84" mass="9278">MPAVLLGRKFTRIWYGRYKQSTEWYLGGLGLTQLGISGTTLRVGRLVAATGMIITVFLGTGGGKKCKKREAKKTETRQAGKRKM</sequence>
<organism evidence="3 4">
    <name type="scientific">Aspergillus vadensis (strain CBS 113365 / IMI 142717 / IBT 24658)</name>
    <dbReference type="NCBI Taxonomy" id="1448311"/>
    <lineage>
        <taxon>Eukaryota</taxon>
        <taxon>Fungi</taxon>
        <taxon>Dikarya</taxon>
        <taxon>Ascomycota</taxon>
        <taxon>Pezizomycotina</taxon>
        <taxon>Eurotiomycetes</taxon>
        <taxon>Eurotiomycetidae</taxon>
        <taxon>Eurotiales</taxon>
        <taxon>Aspergillaceae</taxon>
        <taxon>Aspergillus</taxon>
        <taxon>Aspergillus subgen. Circumdati</taxon>
    </lineage>
</organism>
<proteinExistence type="predicted"/>
<dbReference type="RefSeq" id="XP_025560256.1">
    <property type="nucleotide sequence ID" value="XM_025707287.1"/>
</dbReference>
<protein>
    <submittedName>
        <fullName evidence="3">Uncharacterized protein</fullName>
    </submittedName>
</protein>
<accession>A0A319CDL6</accession>
<keyword evidence="2" id="KW-0812">Transmembrane</keyword>
<evidence type="ECO:0000313" key="3">
    <source>
        <dbReference type="EMBL" id="PYH66462.1"/>
    </source>
</evidence>
<evidence type="ECO:0000313" key="4">
    <source>
        <dbReference type="Proteomes" id="UP000248405"/>
    </source>
</evidence>
<keyword evidence="2" id="KW-1133">Transmembrane helix</keyword>
<dbReference type="EMBL" id="KZ821634">
    <property type="protein sequence ID" value="PYH66462.1"/>
    <property type="molecule type" value="Genomic_DNA"/>
</dbReference>
<keyword evidence="4" id="KW-1185">Reference proteome</keyword>